<keyword evidence="6 7" id="KW-0472">Membrane</keyword>
<proteinExistence type="inferred from homology"/>
<dbReference type="Pfam" id="PF09335">
    <property type="entry name" value="VTT_dom"/>
    <property type="match status" value="1"/>
</dbReference>
<keyword evidence="3 7" id="KW-1003">Cell membrane</keyword>
<dbReference type="AlphaFoldDB" id="A0A553ULJ0"/>
<dbReference type="InterPro" id="IPR032816">
    <property type="entry name" value="VTT_dom"/>
</dbReference>
<feature type="transmembrane region" description="Helical" evidence="7">
    <location>
        <begin position="169"/>
        <end position="187"/>
    </location>
</feature>
<accession>A0A553ULJ0</accession>
<feature type="transmembrane region" description="Helical" evidence="7">
    <location>
        <begin position="52"/>
        <end position="74"/>
    </location>
</feature>
<evidence type="ECO:0000256" key="7">
    <source>
        <dbReference type="RuleBase" id="RU367016"/>
    </source>
</evidence>
<evidence type="ECO:0000256" key="1">
    <source>
        <dbReference type="ARBA" id="ARBA00004651"/>
    </source>
</evidence>
<evidence type="ECO:0000256" key="6">
    <source>
        <dbReference type="ARBA" id="ARBA00023136"/>
    </source>
</evidence>
<name>A0A553ULJ0_9DEIO</name>
<comment type="similarity">
    <text evidence="2 7">Belongs to the DedA family.</text>
</comment>
<dbReference type="RefSeq" id="WP_143721745.1">
    <property type="nucleotide sequence ID" value="NZ_VKDB01000025.1"/>
</dbReference>
<keyword evidence="5 7" id="KW-1133">Transmembrane helix</keyword>
<dbReference type="PANTHER" id="PTHR30353:SF0">
    <property type="entry name" value="TRANSMEMBRANE PROTEIN"/>
    <property type="match status" value="1"/>
</dbReference>
<feature type="transmembrane region" description="Helical" evidence="7">
    <location>
        <begin position="7"/>
        <end position="32"/>
    </location>
</feature>
<dbReference type="GO" id="GO:0005886">
    <property type="term" value="C:plasma membrane"/>
    <property type="evidence" value="ECO:0007669"/>
    <property type="project" value="UniProtKB-SubCell"/>
</dbReference>
<evidence type="ECO:0000256" key="2">
    <source>
        <dbReference type="ARBA" id="ARBA00010792"/>
    </source>
</evidence>
<gene>
    <name evidence="9" type="ORF">FNU79_15685</name>
</gene>
<evidence type="ECO:0000256" key="4">
    <source>
        <dbReference type="ARBA" id="ARBA00022692"/>
    </source>
</evidence>
<dbReference type="EMBL" id="VKDB01000025">
    <property type="protein sequence ID" value="TSA81070.1"/>
    <property type="molecule type" value="Genomic_DNA"/>
</dbReference>
<keyword evidence="4 7" id="KW-0812">Transmembrane</keyword>
<keyword evidence="10" id="KW-1185">Reference proteome</keyword>
<comment type="caution">
    <text evidence="9">The sequence shown here is derived from an EMBL/GenBank/DDBJ whole genome shotgun (WGS) entry which is preliminary data.</text>
</comment>
<feature type="domain" description="VTT" evidence="8">
    <location>
        <begin position="32"/>
        <end position="155"/>
    </location>
</feature>
<dbReference type="InterPro" id="IPR032818">
    <property type="entry name" value="DedA-like"/>
</dbReference>
<organism evidence="9 10">
    <name type="scientific">Deinococcus detaillensis</name>
    <dbReference type="NCBI Taxonomy" id="2592048"/>
    <lineage>
        <taxon>Bacteria</taxon>
        <taxon>Thermotogati</taxon>
        <taxon>Deinococcota</taxon>
        <taxon>Deinococci</taxon>
        <taxon>Deinococcales</taxon>
        <taxon>Deinococcaceae</taxon>
        <taxon>Deinococcus</taxon>
    </lineage>
</organism>
<dbReference type="OrthoDB" id="9813426at2"/>
<dbReference type="PANTHER" id="PTHR30353">
    <property type="entry name" value="INNER MEMBRANE PROTEIN DEDA-RELATED"/>
    <property type="match status" value="1"/>
</dbReference>
<evidence type="ECO:0000256" key="3">
    <source>
        <dbReference type="ARBA" id="ARBA00022475"/>
    </source>
</evidence>
<feature type="transmembrane region" description="Helical" evidence="7">
    <location>
        <begin position="137"/>
        <end position="157"/>
    </location>
</feature>
<evidence type="ECO:0000313" key="10">
    <source>
        <dbReference type="Proteomes" id="UP000316092"/>
    </source>
</evidence>
<evidence type="ECO:0000313" key="9">
    <source>
        <dbReference type="EMBL" id="TSA81070.1"/>
    </source>
</evidence>
<sequence length="195" mass="21491">MLSPEYLLATFSYVGLALIIFAETGLLLGFFLPGDSLLITAGLFAARGDLGIVEIIVLVIVAAFLGNLSGYFIGRRFGPAVFARVKFLKPEYVEQAREYFDERGNQALVLARFVPIIRTLLPTLAGTIQMNPRTFMISNAIGAVLWGTSVPLAGYFLGKIIPKDVLDKYILVIVGVILVLSFIPVLLEINKRRRR</sequence>
<protein>
    <submittedName>
        <fullName evidence="9">DedA family protein</fullName>
    </submittedName>
</protein>
<comment type="subcellular location">
    <subcellularLocation>
        <location evidence="1 7">Cell membrane</location>
        <topology evidence="1 7">Multi-pass membrane protein</topology>
    </subcellularLocation>
</comment>
<reference evidence="9 10" key="1">
    <citation type="submission" date="2019-07" db="EMBL/GenBank/DDBJ databases">
        <title>Deinococcus detaillus sp. nov., isolated from humus soil in Antarctica.</title>
        <authorList>
            <person name="Zhang K."/>
        </authorList>
    </citation>
    <scope>NUCLEOTIDE SEQUENCE [LARGE SCALE GENOMIC DNA]</scope>
    <source>
        <strain evidence="9 10">H1</strain>
    </source>
</reference>
<evidence type="ECO:0000259" key="8">
    <source>
        <dbReference type="Pfam" id="PF09335"/>
    </source>
</evidence>
<evidence type="ECO:0000256" key="5">
    <source>
        <dbReference type="ARBA" id="ARBA00022989"/>
    </source>
</evidence>
<dbReference type="Proteomes" id="UP000316092">
    <property type="component" value="Unassembled WGS sequence"/>
</dbReference>